<evidence type="ECO:0000256" key="4">
    <source>
        <dbReference type="ARBA" id="ARBA00013858"/>
    </source>
</evidence>
<name>A0A3M0CX08_9PROT</name>
<comment type="catalytic activity">
    <reaction evidence="12">
        <text>2 [molybdopterin-synthase sulfur-carrier protein]-C-terminal-Gly-aminoethanethioate + cyclic pyranopterin phosphate + H2O = molybdopterin + 2 [molybdopterin-synthase sulfur-carrier protein]-C-terminal Gly-Gly + 2 H(+)</text>
        <dbReference type="Rhea" id="RHEA:26333"/>
        <dbReference type="Rhea" id="RHEA-COMP:12202"/>
        <dbReference type="Rhea" id="RHEA-COMP:19907"/>
        <dbReference type="ChEBI" id="CHEBI:15377"/>
        <dbReference type="ChEBI" id="CHEBI:15378"/>
        <dbReference type="ChEBI" id="CHEBI:58698"/>
        <dbReference type="ChEBI" id="CHEBI:59648"/>
        <dbReference type="ChEBI" id="CHEBI:90778"/>
        <dbReference type="ChEBI" id="CHEBI:232372"/>
        <dbReference type="EC" id="2.8.1.12"/>
    </reaction>
</comment>
<dbReference type="OrthoDB" id="9803224at2"/>
<dbReference type="Gene3D" id="3.90.1170.40">
    <property type="entry name" value="Molybdopterin biosynthesis MoaE subunit"/>
    <property type="match status" value="1"/>
</dbReference>
<evidence type="ECO:0000256" key="9">
    <source>
        <dbReference type="ARBA" id="ARBA00030407"/>
    </source>
</evidence>
<evidence type="ECO:0000256" key="5">
    <source>
        <dbReference type="ARBA" id="ARBA00023150"/>
    </source>
</evidence>
<dbReference type="GO" id="GO:0006777">
    <property type="term" value="P:Mo-molybdopterin cofactor biosynthetic process"/>
    <property type="evidence" value="ECO:0007669"/>
    <property type="project" value="UniProtKB-KW"/>
</dbReference>
<evidence type="ECO:0000313" key="13">
    <source>
        <dbReference type="EMBL" id="RMB12009.1"/>
    </source>
</evidence>
<comment type="pathway">
    <text evidence="1">Cofactor biosynthesis; molybdopterin biosynthesis.</text>
</comment>
<dbReference type="PANTHER" id="PTHR23404">
    <property type="entry name" value="MOLYBDOPTERIN SYNTHASE RELATED"/>
    <property type="match status" value="1"/>
</dbReference>
<evidence type="ECO:0000256" key="6">
    <source>
        <dbReference type="ARBA" id="ARBA00025448"/>
    </source>
</evidence>
<comment type="caution">
    <text evidence="13">The sequence shown here is derived from an EMBL/GenBank/DDBJ whole genome shotgun (WGS) entry which is preliminary data.</text>
</comment>
<dbReference type="Pfam" id="PF02391">
    <property type="entry name" value="MoaE"/>
    <property type="match status" value="1"/>
</dbReference>
<dbReference type="CDD" id="cd00756">
    <property type="entry name" value="MoaE"/>
    <property type="match status" value="1"/>
</dbReference>
<dbReference type="RefSeq" id="WP_121937228.1">
    <property type="nucleotide sequence ID" value="NZ_REFR01000009.1"/>
</dbReference>
<evidence type="ECO:0000313" key="14">
    <source>
        <dbReference type="Proteomes" id="UP000271227"/>
    </source>
</evidence>
<accession>A0A3M0CX08</accession>
<evidence type="ECO:0000256" key="7">
    <source>
        <dbReference type="ARBA" id="ARBA00026066"/>
    </source>
</evidence>
<evidence type="ECO:0000256" key="8">
    <source>
        <dbReference type="ARBA" id="ARBA00029745"/>
    </source>
</evidence>
<comment type="subunit">
    <text evidence="7">Heterotetramer of 2 MoaD subunits and 2 MoaE subunits. Also stable as homodimer. The enzyme changes between these two forms during catalysis.</text>
</comment>
<dbReference type="AlphaFoldDB" id="A0A3M0CX08"/>
<dbReference type="InParanoid" id="A0A3M0CX08"/>
<evidence type="ECO:0000256" key="1">
    <source>
        <dbReference type="ARBA" id="ARBA00005046"/>
    </source>
</evidence>
<evidence type="ECO:0000256" key="11">
    <source>
        <dbReference type="ARBA" id="ARBA00032474"/>
    </source>
</evidence>
<proteinExistence type="inferred from homology"/>
<dbReference type="EMBL" id="REFR01000009">
    <property type="protein sequence ID" value="RMB12009.1"/>
    <property type="molecule type" value="Genomic_DNA"/>
</dbReference>
<dbReference type="Proteomes" id="UP000271227">
    <property type="component" value="Unassembled WGS sequence"/>
</dbReference>
<organism evidence="13 14">
    <name type="scientific">Eilatimonas milleporae</name>
    <dbReference type="NCBI Taxonomy" id="911205"/>
    <lineage>
        <taxon>Bacteria</taxon>
        <taxon>Pseudomonadati</taxon>
        <taxon>Pseudomonadota</taxon>
        <taxon>Alphaproteobacteria</taxon>
        <taxon>Kordiimonadales</taxon>
        <taxon>Kordiimonadaceae</taxon>
        <taxon>Eilatimonas</taxon>
    </lineage>
</organism>
<comment type="function">
    <text evidence="6">Converts molybdopterin precursor Z into molybdopterin. This requires the incorporation of two sulfur atoms into precursor Z to generate a dithiolene group. The sulfur is provided by MoaD.</text>
</comment>
<dbReference type="UniPathway" id="UPA00344"/>
<evidence type="ECO:0000256" key="2">
    <source>
        <dbReference type="ARBA" id="ARBA00005426"/>
    </source>
</evidence>
<keyword evidence="14" id="KW-1185">Reference proteome</keyword>
<comment type="similarity">
    <text evidence="2">Belongs to the MoaE family.</text>
</comment>
<dbReference type="GO" id="GO:0030366">
    <property type="term" value="F:molybdopterin synthase activity"/>
    <property type="evidence" value="ECO:0007669"/>
    <property type="project" value="UniProtKB-EC"/>
</dbReference>
<dbReference type="InterPro" id="IPR003448">
    <property type="entry name" value="Mopterin_biosynth_MoaE"/>
</dbReference>
<sequence length="154" mass="17272">MPGSIIPHVRVQTDPFDLIAEMDAARQDRTDIGSIVTFTGTVRDMDGTLAALTLEHYPAMTEREINRIALDAAGRWPLAAIRIVHRYGRLEPGDDIVLVVTAAPHRQAAFEAADFLMDYLKSRAPFWKSEETATGTHWVDARDSDARVLKRWDV</sequence>
<gene>
    <name evidence="13" type="ORF">BXY39_0498</name>
</gene>
<dbReference type="SUPFAM" id="SSF54690">
    <property type="entry name" value="Molybdopterin synthase subunit MoaE"/>
    <property type="match status" value="1"/>
</dbReference>
<evidence type="ECO:0000256" key="12">
    <source>
        <dbReference type="ARBA" id="ARBA00049878"/>
    </source>
</evidence>
<dbReference type="InterPro" id="IPR036563">
    <property type="entry name" value="MoaE_sf"/>
</dbReference>
<protein>
    <recommendedName>
        <fullName evidence="4">Molybdopterin synthase catalytic subunit</fullName>
        <ecNumber evidence="3">2.8.1.12</ecNumber>
    </recommendedName>
    <alternativeName>
        <fullName evidence="10">MPT synthase subunit 2</fullName>
    </alternativeName>
    <alternativeName>
        <fullName evidence="8">Molybdenum cofactor biosynthesis protein E</fullName>
    </alternativeName>
    <alternativeName>
        <fullName evidence="9">Molybdopterin-converting factor large subunit</fullName>
    </alternativeName>
    <alternativeName>
        <fullName evidence="11">Molybdopterin-converting factor subunit 2</fullName>
    </alternativeName>
</protein>
<dbReference type="FunCoup" id="A0A3M0CX08">
    <property type="interactions" value="527"/>
</dbReference>
<dbReference type="EC" id="2.8.1.12" evidence="3"/>
<evidence type="ECO:0000256" key="10">
    <source>
        <dbReference type="ARBA" id="ARBA00030781"/>
    </source>
</evidence>
<evidence type="ECO:0000256" key="3">
    <source>
        <dbReference type="ARBA" id="ARBA00011950"/>
    </source>
</evidence>
<reference evidence="13 14" key="1">
    <citation type="submission" date="2018-10" db="EMBL/GenBank/DDBJ databases">
        <title>Genomic Encyclopedia of Archaeal and Bacterial Type Strains, Phase II (KMG-II): from individual species to whole genera.</title>
        <authorList>
            <person name="Goeker M."/>
        </authorList>
    </citation>
    <scope>NUCLEOTIDE SEQUENCE [LARGE SCALE GENOMIC DNA]</scope>
    <source>
        <strain evidence="13 14">DSM 25217</strain>
    </source>
</reference>
<keyword evidence="5" id="KW-0501">Molybdenum cofactor biosynthesis</keyword>